<evidence type="ECO:0000256" key="4">
    <source>
        <dbReference type="ARBA" id="ARBA00022448"/>
    </source>
</evidence>
<evidence type="ECO:0000313" key="12">
    <source>
        <dbReference type="Proteomes" id="UP000823877"/>
    </source>
</evidence>
<evidence type="ECO:0000256" key="6">
    <source>
        <dbReference type="ARBA" id="ARBA00022692"/>
    </source>
</evidence>
<evidence type="ECO:0000256" key="5">
    <source>
        <dbReference type="ARBA" id="ARBA00022475"/>
    </source>
</evidence>
<dbReference type="AlphaFoldDB" id="A0A9D2S9J4"/>
<reference evidence="11" key="2">
    <citation type="submission" date="2021-04" db="EMBL/GenBank/DDBJ databases">
        <authorList>
            <person name="Gilroy R."/>
        </authorList>
    </citation>
    <scope>NUCLEOTIDE SEQUENCE</scope>
    <source>
        <strain evidence="11">CHK188-16595</strain>
    </source>
</reference>
<dbReference type="InterPro" id="IPR048279">
    <property type="entry name" value="MdtK-like"/>
</dbReference>
<evidence type="ECO:0000256" key="2">
    <source>
        <dbReference type="ARBA" id="ARBA00008417"/>
    </source>
</evidence>
<dbReference type="PIRSF" id="PIRSF006603">
    <property type="entry name" value="DinF"/>
    <property type="match status" value="1"/>
</dbReference>
<evidence type="ECO:0000256" key="9">
    <source>
        <dbReference type="ARBA" id="ARBA00023251"/>
    </source>
</evidence>
<evidence type="ECO:0000313" key="11">
    <source>
        <dbReference type="EMBL" id="HJB75717.1"/>
    </source>
</evidence>
<dbReference type="EMBL" id="DWXN01000013">
    <property type="protein sequence ID" value="HJB75717.1"/>
    <property type="molecule type" value="Genomic_DNA"/>
</dbReference>
<comment type="subcellular location">
    <subcellularLocation>
        <location evidence="1">Cell membrane</location>
        <topology evidence="1">Multi-pass membrane protein</topology>
    </subcellularLocation>
</comment>
<dbReference type="InterPro" id="IPR051327">
    <property type="entry name" value="MATE_MepA_subfamily"/>
</dbReference>
<evidence type="ECO:0000256" key="1">
    <source>
        <dbReference type="ARBA" id="ARBA00004651"/>
    </source>
</evidence>
<keyword evidence="5" id="KW-1003">Cell membrane</keyword>
<feature type="transmembrane region" description="Helical" evidence="10">
    <location>
        <begin position="45"/>
        <end position="65"/>
    </location>
</feature>
<gene>
    <name evidence="11" type="ORF">IAA37_08635</name>
</gene>
<feature type="transmembrane region" description="Helical" evidence="10">
    <location>
        <begin position="306"/>
        <end position="329"/>
    </location>
</feature>
<dbReference type="PANTHER" id="PTHR43823:SF3">
    <property type="entry name" value="MULTIDRUG EXPORT PROTEIN MEPA"/>
    <property type="match status" value="1"/>
</dbReference>
<proteinExistence type="inferred from homology"/>
<feature type="transmembrane region" description="Helical" evidence="10">
    <location>
        <begin position="86"/>
        <end position="108"/>
    </location>
</feature>
<dbReference type="GO" id="GO:0015297">
    <property type="term" value="F:antiporter activity"/>
    <property type="evidence" value="ECO:0007669"/>
    <property type="project" value="InterPro"/>
</dbReference>
<dbReference type="GO" id="GO:0005886">
    <property type="term" value="C:plasma membrane"/>
    <property type="evidence" value="ECO:0007669"/>
    <property type="project" value="UniProtKB-SubCell"/>
</dbReference>
<feature type="transmembrane region" description="Helical" evidence="10">
    <location>
        <begin position="128"/>
        <end position="149"/>
    </location>
</feature>
<dbReference type="Pfam" id="PF01554">
    <property type="entry name" value="MatE"/>
    <property type="match status" value="2"/>
</dbReference>
<dbReference type="InterPro" id="IPR045070">
    <property type="entry name" value="MATE_MepA-like"/>
</dbReference>
<keyword evidence="6 10" id="KW-0812">Transmembrane</keyword>
<feature type="transmembrane region" description="Helical" evidence="10">
    <location>
        <begin position="12"/>
        <end position="33"/>
    </location>
</feature>
<organism evidence="11 12">
    <name type="scientific">Candidatus Eubacterium faecale</name>
    <dbReference type="NCBI Taxonomy" id="2838568"/>
    <lineage>
        <taxon>Bacteria</taxon>
        <taxon>Bacillati</taxon>
        <taxon>Bacillota</taxon>
        <taxon>Clostridia</taxon>
        <taxon>Eubacteriales</taxon>
        <taxon>Eubacteriaceae</taxon>
        <taxon>Eubacterium</taxon>
    </lineage>
</organism>
<evidence type="ECO:0000256" key="10">
    <source>
        <dbReference type="SAM" id="Phobius"/>
    </source>
</evidence>
<accession>A0A9D2S9J4</accession>
<dbReference type="PANTHER" id="PTHR43823">
    <property type="entry name" value="SPORULATION PROTEIN YKVU"/>
    <property type="match status" value="1"/>
</dbReference>
<reference evidence="11" key="1">
    <citation type="journal article" date="2021" name="PeerJ">
        <title>Extensive microbial diversity within the chicken gut microbiome revealed by metagenomics and culture.</title>
        <authorList>
            <person name="Gilroy R."/>
            <person name="Ravi A."/>
            <person name="Getino M."/>
            <person name="Pursley I."/>
            <person name="Horton D.L."/>
            <person name="Alikhan N.F."/>
            <person name="Baker D."/>
            <person name="Gharbi K."/>
            <person name="Hall N."/>
            <person name="Watson M."/>
            <person name="Adriaenssens E.M."/>
            <person name="Foster-Nyarko E."/>
            <person name="Jarju S."/>
            <person name="Secka A."/>
            <person name="Antonio M."/>
            <person name="Oren A."/>
            <person name="Chaudhuri R.R."/>
            <person name="La Ragione R."/>
            <person name="Hildebrand F."/>
            <person name="Pallen M.J."/>
        </authorList>
    </citation>
    <scope>NUCLEOTIDE SEQUENCE</scope>
    <source>
        <strain evidence="11">CHK188-16595</strain>
    </source>
</reference>
<feature type="transmembrane region" description="Helical" evidence="10">
    <location>
        <begin position="386"/>
        <end position="404"/>
    </location>
</feature>
<dbReference type="Proteomes" id="UP000823877">
    <property type="component" value="Unassembled WGS sequence"/>
</dbReference>
<keyword evidence="7 10" id="KW-1133">Transmembrane helix</keyword>
<keyword evidence="9" id="KW-0046">Antibiotic resistance</keyword>
<feature type="transmembrane region" description="Helical" evidence="10">
    <location>
        <begin position="410"/>
        <end position="433"/>
    </location>
</feature>
<feature type="transmembrane region" description="Helical" evidence="10">
    <location>
        <begin position="161"/>
        <end position="179"/>
    </location>
</feature>
<evidence type="ECO:0000256" key="3">
    <source>
        <dbReference type="ARBA" id="ARBA00022106"/>
    </source>
</evidence>
<dbReference type="GO" id="GO:0046677">
    <property type="term" value="P:response to antibiotic"/>
    <property type="evidence" value="ECO:0007669"/>
    <property type="project" value="UniProtKB-KW"/>
</dbReference>
<keyword evidence="8 10" id="KW-0472">Membrane</keyword>
<name>A0A9D2S9J4_9FIRM</name>
<feature type="transmembrane region" description="Helical" evidence="10">
    <location>
        <begin position="225"/>
        <end position="258"/>
    </location>
</feature>
<dbReference type="CDD" id="cd13143">
    <property type="entry name" value="MATE_MepA_like"/>
    <property type="match status" value="1"/>
</dbReference>
<feature type="transmembrane region" description="Helical" evidence="10">
    <location>
        <begin position="354"/>
        <end position="374"/>
    </location>
</feature>
<protein>
    <recommendedName>
        <fullName evidence="3">Multidrug export protein MepA</fullName>
    </recommendedName>
</protein>
<evidence type="ECO:0000256" key="8">
    <source>
        <dbReference type="ARBA" id="ARBA00023136"/>
    </source>
</evidence>
<dbReference type="InterPro" id="IPR002528">
    <property type="entry name" value="MATE_fam"/>
</dbReference>
<dbReference type="GO" id="GO:0042910">
    <property type="term" value="F:xenobiotic transmembrane transporter activity"/>
    <property type="evidence" value="ECO:0007669"/>
    <property type="project" value="InterPro"/>
</dbReference>
<feature type="transmembrane region" description="Helical" evidence="10">
    <location>
        <begin position="185"/>
        <end position="205"/>
    </location>
</feature>
<dbReference type="PROSITE" id="PS51257">
    <property type="entry name" value="PROKAR_LIPOPROTEIN"/>
    <property type="match status" value="1"/>
</dbReference>
<evidence type="ECO:0000256" key="7">
    <source>
        <dbReference type="ARBA" id="ARBA00022989"/>
    </source>
</evidence>
<feature type="transmembrane region" description="Helical" evidence="10">
    <location>
        <begin position="264"/>
        <end position="285"/>
    </location>
</feature>
<keyword evidence="4" id="KW-0813">Transport</keyword>
<sequence>MKRNPVSLYFKYVSLNVLGMAALSCYILADTFFVSRGLGANGLTALNLAIPVYNLVNGTGLMLGVGGGAKYAVSKSRGDTAAQNRVFTNTLFLAAAFSAVFVAAGIFFSENITSALGADSAVFAMTNTYLKVILLFSPAFLLNNIFVAFIRNDGNPKLSMAGMITGSLSNVLLDYIFIFPLDMGIFGAVFATGLSPVISMCVLSAHKIRRKNDFHIARSAPSPKLGGAICALGIPSLVSELSSGIVIIVFNMIILRIAGNTGVAAYGVVTNISLVVIAVFTGVAQGMQPLVSEAHGRGDTSAQLKFFKYAVITVFGLCAVVYPCIFFFADPIAAVFNSENNALLQQIAVQGLKLYFTGALFAGFNIVAAMFFTARETPVPAHIISILRGLALIVPAAFLLARLFGLCGVWLSFTASESLCAVCSAALFAALALKKRSLSKNKT</sequence>
<comment type="caution">
    <text evidence="11">The sequence shown here is derived from an EMBL/GenBank/DDBJ whole genome shotgun (WGS) entry which is preliminary data.</text>
</comment>
<comment type="similarity">
    <text evidence="2">Belongs to the multi antimicrobial extrusion (MATE) (TC 2.A.66.1) family. MepA subfamily.</text>
</comment>